<evidence type="ECO:0000256" key="8">
    <source>
        <dbReference type="ARBA" id="ARBA00022989"/>
    </source>
</evidence>
<dbReference type="Proteomes" id="UP000650477">
    <property type="component" value="Unassembled WGS sequence"/>
</dbReference>
<dbReference type="EMBL" id="JAPKIY010000014">
    <property type="protein sequence ID" value="MDS0898104.1"/>
    <property type="molecule type" value="Genomic_DNA"/>
</dbReference>
<comment type="subcellular location">
    <subcellularLocation>
        <location evidence="1">Cell membrane</location>
        <topology evidence="1">Multi-pass membrane protein</topology>
    </subcellularLocation>
</comment>
<evidence type="ECO:0000313" key="16">
    <source>
        <dbReference type="EMBL" id="MDS0898104.1"/>
    </source>
</evidence>
<dbReference type="InterPro" id="IPR027417">
    <property type="entry name" value="P-loop_NTPase"/>
</dbReference>
<feature type="domain" description="ABC transmembrane type-1" evidence="14">
    <location>
        <begin position="32"/>
        <end position="316"/>
    </location>
</feature>
<proteinExistence type="inferred from homology"/>
<dbReference type="InterPro" id="IPR011527">
    <property type="entry name" value="ABC1_TM_dom"/>
</dbReference>
<dbReference type="GO" id="GO:0015421">
    <property type="term" value="F:ABC-type oligopeptide transporter activity"/>
    <property type="evidence" value="ECO:0007669"/>
    <property type="project" value="TreeGrafter"/>
</dbReference>
<feature type="transmembrane region" description="Helical" evidence="12">
    <location>
        <begin position="144"/>
        <end position="167"/>
    </location>
</feature>
<evidence type="ECO:0000259" key="14">
    <source>
        <dbReference type="PROSITE" id="PS50929"/>
    </source>
</evidence>
<dbReference type="EMBL" id="PKLF01000006">
    <property type="protein sequence ID" value="MBE8612435.1"/>
    <property type="molecule type" value="Genomic_DNA"/>
</dbReference>
<reference evidence="16" key="2">
    <citation type="submission" date="2023-02" db="EMBL/GenBank/DDBJ databases">
        <title>Detection, antimicrobial susceptibility and genomic characterization of NDM-producing species of Morganellaceae, Yersiniaceae, and Enterobacteriaceae other than Klebsiella.</title>
        <authorList>
            <person name="Camargo C.H."/>
            <person name="Sacchi C.T."/>
            <person name="Campos K.R."/>
        </authorList>
    </citation>
    <scope>NUCLEOTIDE SEQUENCE</scope>
    <source>
        <strain evidence="16">1189_21</strain>
    </source>
</reference>
<evidence type="ECO:0000256" key="9">
    <source>
        <dbReference type="ARBA" id="ARBA00023136"/>
    </source>
</evidence>
<keyword evidence="6" id="KW-0547">Nucleotide-binding</keyword>
<comment type="similarity">
    <text evidence="2">Belongs to the ABC transporter superfamily. Drug exporter-2 (TC 3.A.1.117) family.</text>
</comment>
<feature type="transmembrane region" description="Helical" evidence="12">
    <location>
        <begin position="283"/>
        <end position="300"/>
    </location>
</feature>
<evidence type="ECO:0000259" key="13">
    <source>
        <dbReference type="PROSITE" id="PS50893"/>
    </source>
</evidence>
<dbReference type="SMART" id="SM00382">
    <property type="entry name" value="AAA"/>
    <property type="match status" value="1"/>
</dbReference>
<evidence type="ECO:0000256" key="7">
    <source>
        <dbReference type="ARBA" id="ARBA00022840"/>
    </source>
</evidence>
<keyword evidence="9 12" id="KW-0472">Membrane</keyword>
<dbReference type="CDD" id="cd18544">
    <property type="entry name" value="ABC_6TM_TmrA_like"/>
    <property type="match status" value="1"/>
</dbReference>
<dbReference type="PANTHER" id="PTHR43394">
    <property type="entry name" value="ATP-DEPENDENT PERMEASE MDL1, MITOCHONDRIAL"/>
    <property type="match status" value="1"/>
</dbReference>
<dbReference type="GO" id="GO:0005886">
    <property type="term" value="C:plasma membrane"/>
    <property type="evidence" value="ECO:0007669"/>
    <property type="project" value="UniProtKB-SubCell"/>
</dbReference>
<evidence type="ECO:0000313" key="17">
    <source>
        <dbReference type="Proteomes" id="UP000650477"/>
    </source>
</evidence>
<keyword evidence="7 15" id="KW-0067">ATP-binding</keyword>
<keyword evidence="8 12" id="KW-1133">Transmembrane helix</keyword>
<evidence type="ECO:0000256" key="11">
    <source>
        <dbReference type="ARBA" id="ARBA00040960"/>
    </source>
</evidence>
<dbReference type="SUPFAM" id="SSF52540">
    <property type="entry name" value="P-loop containing nucleoside triphosphate hydrolases"/>
    <property type="match status" value="1"/>
</dbReference>
<feature type="domain" description="ABC transporter" evidence="13">
    <location>
        <begin position="347"/>
        <end position="580"/>
    </location>
</feature>
<evidence type="ECO:0000256" key="6">
    <source>
        <dbReference type="ARBA" id="ARBA00022741"/>
    </source>
</evidence>
<evidence type="ECO:0000256" key="2">
    <source>
        <dbReference type="ARBA" id="ARBA00006526"/>
    </source>
</evidence>
<dbReference type="GO" id="GO:0008559">
    <property type="term" value="F:ABC-type xenobiotic transporter activity"/>
    <property type="evidence" value="ECO:0007669"/>
    <property type="project" value="UniProtKB-EC"/>
</dbReference>
<keyword evidence="4" id="KW-0813">Transport</keyword>
<evidence type="ECO:0000256" key="12">
    <source>
        <dbReference type="SAM" id="Phobius"/>
    </source>
</evidence>
<dbReference type="PROSITE" id="PS50893">
    <property type="entry name" value="ABC_TRANSPORTER_2"/>
    <property type="match status" value="1"/>
</dbReference>
<feature type="transmembrane region" description="Helical" evidence="12">
    <location>
        <begin position="31"/>
        <end position="56"/>
    </location>
</feature>
<reference evidence="15" key="1">
    <citation type="submission" date="2017-12" db="EMBL/GenBank/DDBJ databases">
        <title>Genome sequencing and analysis.</title>
        <authorList>
            <person name="Huang Y.-T."/>
        </authorList>
    </citation>
    <scope>NUCLEOTIDE SEQUENCE</scope>
    <source>
        <strain evidence="15">VGH116</strain>
    </source>
</reference>
<dbReference type="AlphaFoldDB" id="A0A2C5SNK5"/>
<dbReference type="InterPro" id="IPR003593">
    <property type="entry name" value="AAA+_ATPase"/>
</dbReference>
<dbReference type="GeneID" id="93359409"/>
<feature type="transmembrane region" description="Helical" evidence="12">
    <location>
        <begin position="256"/>
        <end position="277"/>
    </location>
</feature>
<dbReference type="InterPro" id="IPR036640">
    <property type="entry name" value="ABC1_TM_sf"/>
</dbReference>
<dbReference type="Gene3D" id="1.20.1560.10">
    <property type="entry name" value="ABC transporter type 1, transmembrane domain"/>
    <property type="match status" value="1"/>
</dbReference>
<dbReference type="Pfam" id="PF00664">
    <property type="entry name" value="ABC_membrane"/>
    <property type="match status" value="1"/>
</dbReference>
<gene>
    <name evidence="15" type="ORF">CYG68_08365</name>
    <name evidence="16" type="ORF">OSC06_08990</name>
</gene>
<dbReference type="PROSITE" id="PS50929">
    <property type="entry name" value="ABC_TM1F"/>
    <property type="match status" value="1"/>
</dbReference>
<dbReference type="Pfam" id="PF00005">
    <property type="entry name" value="ABC_tran"/>
    <property type="match status" value="1"/>
</dbReference>
<protein>
    <recommendedName>
        <fullName evidence="11">Multidrug resistance-like ATP-binding protein MdlB</fullName>
        <ecNumber evidence="3">7.6.2.2</ecNumber>
    </recommendedName>
</protein>
<dbReference type="InterPro" id="IPR039421">
    <property type="entry name" value="Type_1_exporter"/>
</dbReference>
<organism evidence="15 17">
    <name type="scientific">Morganella morganii</name>
    <name type="common">Proteus morganii</name>
    <dbReference type="NCBI Taxonomy" id="582"/>
    <lineage>
        <taxon>Bacteria</taxon>
        <taxon>Pseudomonadati</taxon>
        <taxon>Pseudomonadota</taxon>
        <taxon>Gammaproteobacteria</taxon>
        <taxon>Enterobacterales</taxon>
        <taxon>Morganellaceae</taxon>
        <taxon>Morganella</taxon>
    </lineage>
</organism>
<evidence type="ECO:0000313" key="15">
    <source>
        <dbReference type="EMBL" id="MBE8612435.1"/>
    </source>
</evidence>
<dbReference type="InterPro" id="IPR003439">
    <property type="entry name" value="ABC_transporter-like_ATP-bd"/>
</dbReference>
<dbReference type="GO" id="GO:0005524">
    <property type="term" value="F:ATP binding"/>
    <property type="evidence" value="ECO:0007669"/>
    <property type="project" value="UniProtKB-KW"/>
</dbReference>
<dbReference type="GO" id="GO:0005737">
    <property type="term" value="C:cytoplasm"/>
    <property type="evidence" value="ECO:0007669"/>
    <property type="project" value="UniProtKB-ARBA"/>
</dbReference>
<sequence>MSEQTRPEAAKNLWPSLKRLLGYGRNYRRPMAVAIVMLWLTAIAEVAAPVLVSYFIDNMVAKNQIVLSVTLLLVAGFVALQIAASLLHYFQLIYFNQAAVGVVQTLRADVMDAALRQPLSAFDTQPVGQLISRVTNDTEMIKDLFVNVLPTLFRSVALIVVMLIAMYSLEWRMALVATAMFPAVMLVMWIYQRLSTPIVRRVRSYLADINDGFHEIISGMTVIQQFRQQARFGERMFAANRRHYEVRMAALRLDGILLRPLLSLFSAAILCGLMLLFGVEGTGVIGVGVLYAFITYLGRLNEPLITLTSQQSVLQQAVISGERVFELMDSPQQKYGADDQPLTGGSIRVSHLTFAYQPGKPVLRDISIDVAEHSFVAFVGHTGSGKSTLANLLMGYYPWQAGEISLGGRPLEQFSHKALRQGIAMVQQDPVIMAASFRDNITLGRDIDDERIHRVLEMVQLSEHVSQLEYGLDTELGEQGNTLSDGQKQLLAMARVLVQTPKILILDEATANIDSGTEQAIQKALQLIRRETTLVVIAHRLSTIVDADTIYVLNRGEMAESGSHRALLAEKGRYYQMYQLQQVGESLNAPEENYTPAL</sequence>
<dbReference type="RefSeq" id="WP_004236466.1">
    <property type="nucleotide sequence ID" value="NZ_ABGYJJ040000001.1"/>
</dbReference>
<dbReference type="NCBIfam" id="NF008056">
    <property type="entry name" value="PRK10790.1"/>
    <property type="match status" value="1"/>
</dbReference>
<feature type="transmembrane region" description="Helical" evidence="12">
    <location>
        <begin position="68"/>
        <end position="90"/>
    </location>
</feature>
<evidence type="ECO:0000256" key="4">
    <source>
        <dbReference type="ARBA" id="ARBA00022448"/>
    </source>
</evidence>
<dbReference type="EC" id="7.6.2.2" evidence="3"/>
<comment type="catalytic activity">
    <reaction evidence="10">
        <text>ATP + H2O + xenobioticSide 1 = ADP + phosphate + xenobioticSide 2.</text>
        <dbReference type="EC" id="7.6.2.2"/>
    </reaction>
</comment>
<dbReference type="FunFam" id="3.40.50.300:FF:000604">
    <property type="entry name" value="ABC transporter B family member 28"/>
    <property type="match status" value="1"/>
</dbReference>
<dbReference type="Proteomes" id="UP001182247">
    <property type="component" value="Unassembled WGS sequence"/>
</dbReference>
<name>A0A2C5SNK5_MORMO</name>
<dbReference type="GO" id="GO:0016887">
    <property type="term" value="F:ATP hydrolysis activity"/>
    <property type="evidence" value="ECO:0007669"/>
    <property type="project" value="InterPro"/>
</dbReference>
<evidence type="ECO:0000256" key="3">
    <source>
        <dbReference type="ARBA" id="ARBA00012191"/>
    </source>
</evidence>
<feature type="transmembrane region" description="Helical" evidence="12">
    <location>
        <begin position="173"/>
        <end position="191"/>
    </location>
</feature>
<dbReference type="Gene3D" id="3.40.50.300">
    <property type="entry name" value="P-loop containing nucleotide triphosphate hydrolases"/>
    <property type="match status" value="1"/>
</dbReference>
<comment type="caution">
    <text evidence="15">The sequence shown here is derived from an EMBL/GenBank/DDBJ whole genome shotgun (WGS) entry which is preliminary data.</text>
</comment>
<evidence type="ECO:0000256" key="1">
    <source>
        <dbReference type="ARBA" id="ARBA00004651"/>
    </source>
</evidence>
<evidence type="ECO:0000256" key="5">
    <source>
        <dbReference type="ARBA" id="ARBA00022692"/>
    </source>
</evidence>
<evidence type="ECO:0000256" key="10">
    <source>
        <dbReference type="ARBA" id="ARBA00034018"/>
    </source>
</evidence>
<keyword evidence="5 12" id="KW-0812">Transmembrane</keyword>
<accession>A0A2C5SNK5</accession>
<dbReference type="PANTHER" id="PTHR43394:SF1">
    <property type="entry name" value="ATP-BINDING CASSETTE SUB-FAMILY B MEMBER 10, MITOCHONDRIAL"/>
    <property type="match status" value="1"/>
</dbReference>
<dbReference type="SUPFAM" id="SSF90123">
    <property type="entry name" value="ABC transporter transmembrane region"/>
    <property type="match status" value="1"/>
</dbReference>